<evidence type="ECO:0000256" key="3">
    <source>
        <dbReference type="PROSITE-ProRule" id="PRU00023"/>
    </source>
</evidence>
<comment type="caution">
    <text evidence="4">The sequence shown here is derived from an EMBL/GenBank/DDBJ whole genome shotgun (WGS) entry which is preliminary data.</text>
</comment>
<dbReference type="PROSITE" id="PS50088">
    <property type="entry name" value="ANK_REPEAT"/>
    <property type="match status" value="3"/>
</dbReference>
<dbReference type="EMBL" id="VXIV02003338">
    <property type="protein sequence ID" value="KAF6018102.1"/>
    <property type="molecule type" value="Genomic_DNA"/>
</dbReference>
<dbReference type="AlphaFoldDB" id="A0A7J7IW23"/>
<accession>A0A7J7IW23</accession>
<feature type="repeat" description="ANK" evidence="3">
    <location>
        <begin position="132"/>
        <end position="164"/>
    </location>
</feature>
<gene>
    <name evidence="4" type="ORF">EB796_023593</name>
</gene>
<dbReference type="InterPro" id="IPR002110">
    <property type="entry name" value="Ankyrin_rpt"/>
</dbReference>
<dbReference type="Gene3D" id="1.25.40.20">
    <property type="entry name" value="Ankyrin repeat-containing domain"/>
    <property type="match status" value="2"/>
</dbReference>
<protein>
    <submittedName>
        <fullName evidence="4">Uncharacterized protein</fullName>
    </submittedName>
</protein>
<organism evidence="4 5">
    <name type="scientific">Bugula neritina</name>
    <name type="common">Brown bryozoan</name>
    <name type="synonym">Sertularia neritina</name>
    <dbReference type="NCBI Taxonomy" id="10212"/>
    <lineage>
        <taxon>Eukaryota</taxon>
        <taxon>Metazoa</taxon>
        <taxon>Spiralia</taxon>
        <taxon>Lophotrochozoa</taxon>
        <taxon>Bryozoa</taxon>
        <taxon>Gymnolaemata</taxon>
        <taxon>Cheilostomatida</taxon>
        <taxon>Flustrina</taxon>
        <taxon>Buguloidea</taxon>
        <taxon>Bugulidae</taxon>
        <taxon>Bugula</taxon>
    </lineage>
</organism>
<reference evidence="4" key="1">
    <citation type="submission" date="2020-06" db="EMBL/GenBank/DDBJ databases">
        <title>Draft genome of Bugula neritina, a colonial animal packing powerful symbionts and potential medicines.</title>
        <authorList>
            <person name="Rayko M."/>
        </authorList>
    </citation>
    <scope>NUCLEOTIDE SEQUENCE [LARGE SCALE GENOMIC DNA]</scope>
    <source>
        <strain evidence="4">Kwan_BN1</strain>
    </source>
</reference>
<proteinExistence type="predicted"/>
<dbReference type="OrthoDB" id="10258888at2759"/>
<evidence type="ECO:0000313" key="5">
    <source>
        <dbReference type="Proteomes" id="UP000593567"/>
    </source>
</evidence>
<dbReference type="Proteomes" id="UP000593567">
    <property type="component" value="Unassembled WGS sequence"/>
</dbReference>
<feature type="repeat" description="ANK" evidence="3">
    <location>
        <begin position="204"/>
        <end position="236"/>
    </location>
</feature>
<evidence type="ECO:0000256" key="2">
    <source>
        <dbReference type="ARBA" id="ARBA00023043"/>
    </source>
</evidence>
<name>A0A7J7IW23_BUGNE</name>
<evidence type="ECO:0000256" key="1">
    <source>
        <dbReference type="ARBA" id="ARBA00022737"/>
    </source>
</evidence>
<keyword evidence="1" id="KW-0677">Repeat</keyword>
<feature type="repeat" description="ANK" evidence="3">
    <location>
        <begin position="99"/>
        <end position="131"/>
    </location>
</feature>
<dbReference type="SMART" id="SM00248">
    <property type="entry name" value="ANK"/>
    <property type="match status" value="7"/>
</dbReference>
<dbReference type="InterPro" id="IPR036770">
    <property type="entry name" value="Ankyrin_rpt-contain_sf"/>
</dbReference>
<dbReference type="PANTHER" id="PTHR24198:SF165">
    <property type="entry name" value="ANKYRIN REPEAT-CONTAINING PROTEIN-RELATED"/>
    <property type="match status" value="1"/>
</dbReference>
<sequence>MPDLSAAELPAAARGATENCDSIKRDSKFVERVREACRSGEEQLLDRLIQSKVRDHVRALLDKKDLEHECVVGGSIRCLEIICKLLCLLPCHINRKNKSGYSCLHMAVLTGHTDIVDFLLVNEANVNITDNDQHSPLYHAIVLNNEKLVRRLLNANADVHVADRFQATPLHYAVQMCQDGDAGAINIVKMLLDRVSTVEMRDSEGRTPLVWASSSGSLSAVQLLIKSKAIRKAADKDGLTALHCAAGHGYCQIIQALVCGTQDQFVNVEDSFGCPPIFYAASHEEHQAMSTLLHLGADADYQDKKGRTVSHCAAALGKPTLLRELEEKGANLWIKSHKQDIHCMRP</sequence>
<dbReference type="PANTHER" id="PTHR24198">
    <property type="entry name" value="ANKYRIN REPEAT AND PROTEIN KINASE DOMAIN-CONTAINING PROTEIN"/>
    <property type="match status" value="1"/>
</dbReference>
<dbReference type="SUPFAM" id="SSF48403">
    <property type="entry name" value="Ankyrin repeat"/>
    <property type="match status" value="1"/>
</dbReference>
<evidence type="ECO:0000313" key="4">
    <source>
        <dbReference type="EMBL" id="KAF6018102.1"/>
    </source>
</evidence>
<dbReference type="Pfam" id="PF12796">
    <property type="entry name" value="Ank_2"/>
    <property type="match status" value="2"/>
</dbReference>
<keyword evidence="5" id="KW-1185">Reference proteome</keyword>
<keyword evidence="2 3" id="KW-0040">ANK repeat</keyword>
<dbReference type="PROSITE" id="PS50297">
    <property type="entry name" value="ANK_REP_REGION"/>
    <property type="match status" value="2"/>
</dbReference>